<evidence type="ECO:0000313" key="1">
    <source>
        <dbReference type="EMBL" id="EFQ83852.1"/>
    </source>
</evidence>
<organism evidence="1 2">
    <name type="scientific">Aeromicrobium marinum DSM 15272</name>
    <dbReference type="NCBI Taxonomy" id="585531"/>
    <lineage>
        <taxon>Bacteria</taxon>
        <taxon>Bacillati</taxon>
        <taxon>Actinomycetota</taxon>
        <taxon>Actinomycetes</taxon>
        <taxon>Propionibacteriales</taxon>
        <taxon>Nocardioidaceae</taxon>
        <taxon>Aeromicrobium</taxon>
    </lineage>
</organism>
<comment type="caution">
    <text evidence="1">The sequence shown here is derived from an EMBL/GenBank/DDBJ whole genome shotgun (WGS) entry which is preliminary data.</text>
</comment>
<keyword evidence="2" id="KW-1185">Reference proteome</keyword>
<reference evidence="1" key="1">
    <citation type="submission" date="2010-08" db="EMBL/GenBank/DDBJ databases">
        <authorList>
            <person name="Muzny D."/>
            <person name="Qin X."/>
            <person name="Buhay C."/>
            <person name="Dugan-Rocha S."/>
            <person name="Ding Y."/>
            <person name="Chen G."/>
            <person name="Hawes A."/>
            <person name="Holder M."/>
            <person name="Jhangiani S."/>
            <person name="Johnson A."/>
            <person name="Khan Z."/>
            <person name="Li Z."/>
            <person name="Liu W."/>
            <person name="Liu X."/>
            <person name="Perez L."/>
            <person name="Shen H."/>
            <person name="Wang Q."/>
            <person name="Watt J."/>
            <person name="Xi L."/>
            <person name="Xin Y."/>
            <person name="Zhou J."/>
            <person name="Deng J."/>
            <person name="Jiang H."/>
            <person name="Liu Y."/>
            <person name="Qu J."/>
            <person name="Song X.-Z."/>
            <person name="Zhang L."/>
            <person name="Villasana D."/>
            <person name="Johnson A."/>
            <person name="Liu J."/>
            <person name="Liyanage D."/>
            <person name="Lorensuhewa L."/>
            <person name="Robinson T."/>
            <person name="Song A."/>
            <person name="Song B.-B."/>
            <person name="Dinh H."/>
            <person name="Thornton R."/>
            <person name="Coyle M."/>
            <person name="Francisco L."/>
            <person name="Jackson L."/>
            <person name="Javaid M."/>
            <person name="Korchina V."/>
            <person name="Kovar C."/>
            <person name="Mata R."/>
            <person name="Mathew T."/>
            <person name="Ngo R."/>
            <person name="Nguyen L."/>
            <person name="Nguyen N."/>
            <person name="Okwuonu G."/>
            <person name="Ongeri F."/>
            <person name="Pham C."/>
            <person name="Simmons D."/>
            <person name="Wilczek-Boney K."/>
            <person name="Hale W."/>
            <person name="Jakkamsetti A."/>
            <person name="Pham P."/>
            <person name="Ruth R."/>
            <person name="San Lucas F."/>
            <person name="Warren J."/>
            <person name="Zhang J."/>
            <person name="Zhao Z."/>
            <person name="Zhou C."/>
            <person name="Zhu D."/>
            <person name="Lee S."/>
            <person name="Bess C."/>
            <person name="Blankenburg K."/>
            <person name="Forbes L."/>
            <person name="Fu Q."/>
            <person name="Gubbala S."/>
            <person name="Hirani K."/>
            <person name="Jayaseelan J.C."/>
            <person name="Lara F."/>
            <person name="Munidasa M."/>
            <person name="Palculict T."/>
            <person name="Patil S."/>
            <person name="Pu L.-L."/>
            <person name="Saada N."/>
            <person name="Tang L."/>
            <person name="Weissenberger G."/>
            <person name="Zhu Y."/>
            <person name="Hemphill L."/>
            <person name="Shang Y."/>
            <person name="Youmans B."/>
            <person name="Ayvaz T."/>
            <person name="Ross M."/>
            <person name="Santibanez J."/>
            <person name="Aqrawi P."/>
            <person name="Gross S."/>
            <person name="Joshi V."/>
            <person name="Fowler G."/>
            <person name="Nazareth L."/>
            <person name="Reid J."/>
            <person name="Worley K."/>
            <person name="Petrosino J."/>
            <person name="Highlander S."/>
            <person name="Gibbs R."/>
        </authorList>
    </citation>
    <scope>NUCLEOTIDE SEQUENCE [LARGE SCALE GENOMIC DNA]</scope>
    <source>
        <strain evidence="1">DSM 15272</strain>
    </source>
</reference>
<protein>
    <recommendedName>
        <fullName evidence="3">DUF559 domain-containing protein</fullName>
    </recommendedName>
</protein>
<sequence length="309" mass="34776">MVRPFTRGEALALGLTARQLQGREFRQLFPRVWVWTGLAMSELDWIVAADLSMPDHAHLSHATRLHRLGLDVGPRRPLHFTAVGDLHRTHDDIFLHRAVVLPPPDEHGVTPTAAFIGLASTARVLDLVVAGDWLLHHGHMTLPGLRELARHHDWRPGAAAAAAVTTHLDGRSRSPKESESRAVVRFAGLPDPVVNARLDDDPAGPIGDLWWPRWRTVLEYEGRQHIGDVGQFNTDIARYAWMRRHDVAYLQVTHEMLRHPRALATAVHQLLRTRGYPGLAPVFGDHWDSLFQPSRRPTSRRHPHSVGGR</sequence>
<evidence type="ECO:0008006" key="3">
    <source>
        <dbReference type="Google" id="ProtNLM"/>
    </source>
</evidence>
<dbReference type="HOGENOM" id="CLU_052626_5_2_11"/>
<dbReference type="EMBL" id="ACLF03000003">
    <property type="protein sequence ID" value="EFQ83852.1"/>
    <property type="molecule type" value="Genomic_DNA"/>
</dbReference>
<name>E2S9C8_9ACTN</name>
<proteinExistence type="predicted"/>
<dbReference type="Proteomes" id="UP000003111">
    <property type="component" value="Unassembled WGS sequence"/>
</dbReference>
<accession>E2S9C8</accession>
<dbReference type="STRING" id="585531.HMPREF0063_10568"/>
<dbReference type="eggNOG" id="COG2852">
    <property type="taxonomic scope" value="Bacteria"/>
</dbReference>
<evidence type="ECO:0000313" key="2">
    <source>
        <dbReference type="Proteomes" id="UP000003111"/>
    </source>
</evidence>
<gene>
    <name evidence="1" type="ORF">HMPREF0063_10568</name>
</gene>
<dbReference type="AlphaFoldDB" id="E2S9C8"/>